<name>A0ABN7UB93_GIGMA</name>
<keyword evidence="1" id="KW-0472">Membrane</keyword>
<feature type="transmembrane region" description="Helical" evidence="1">
    <location>
        <begin position="66"/>
        <end position="89"/>
    </location>
</feature>
<keyword evidence="3" id="KW-1185">Reference proteome</keyword>
<reference evidence="2 3" key="1">
    <citation type="submission" date="2021-06" db="EMBL/GenBank/DDBJ databases">
        <authorList>
            <person name="Kallberg Y."/>
            <person name="Tangrot J."/>
            <person name="Rosling A."/>
        </authorList>
    </citation>
    <scope>NUCLEOTIDE SEQUENCE [LARGE SCALE GENOMIC DNA]</scope>
    <source>
        <strain evidence="2 3">120-4 pot B 10/14</strain>
    </source>
</reference>
<accession>A0ABN7UB93</accession>
<evidence type="ECO:0000313" key="2">
    <source>
        <dbReference type="EMBL" id="CAG8554557.1"/>
    </source>
</evidence>
<sequence length="240" mass="26962">MKTLTIPITEIKNGIFDFQPNKQFRAEWCLDLHGFLSRNGFKERLDKINLHIQKYPLMSEKMKNKLYWISGIAAILVVVIALTIIITSVPKYPSMSSSNFNSNASYQGPDYDAATTGTITVEALIAGLTFLAKYKIDQKADELAKNFEKNLKLLLAEYNNQDNPTANWKFVWRSVLSHISFEVNSISKGSIKGKAVPKYVEQAEIVLEISDALSTLTANTVRVNQEITMITDFKGITTSN</sequence>
<dbReference type="Proteomes" id="UP000789901">
    <property type="component" value="Unassembled WGS sequence"/>
</dbReference>
<evidence type="ECO:0000256" key="1">
    <source>
        <dbReference type="SAM" id="Phobius"/>
    </source>
</evidence>
<keyword evidence="1" id="KW-1133">Transmembrane helix</keyword>
<keyword evidence="1" id="KW-0812">Transmembrane</keyword>
<dbReference type="EMBL" id="CAJVQB010001887">
    <property type="protein sequence ID" value="CAG8554557.1"/>
    <property type="molecule type" value="Genomic_DNA"/>
</dbReference>
<proteinExistence type="predicted"/>
<evidence type="ECO:0000313" key="3">
    <source>
        <dbReference type="Proteomes" id="UP000789901"/>
    </source>
</evidence>
<comment type="caution">
    <text evidence="2">The sequence shown here is derived from an EMBL/GenBank/DDBJ whole genome shotgun (WGS) entry which is preliminary data.</text>
</comment>
<protein>
    <submittedName>
        <fullName evidence="2">27541_t:CDS:1</fullName>
    </submittedName>
</protein>
<gene>
    <name evidence="2" type="ORF">GMARGA_LOCUS4718</name>
</gene>
<organism evidence="2 3">
    <name type="scientific">Gigaspora margarita</name>
    <dbReference type="NCBI Taxonomy" id="4874"/>
    <lineage>
        <taxon>Eukaryota</taxon>
        <taxon>Fungi</taxon>
        <taxon>Fungi incertae sedis</taxon>
        <taxon>Mucoromycota</taxon>
        <taxon>Glomeromycotina</taxon>
        <taxon>Glomeromycetes</taxon>
        <taxon>Diversisporales</taxon>
        <taxon>Gigasporaceae</taxon>
        <taxon>Gigaspora</taxon>
    </lineage>
</organism>